<name>A0A6V7DU40_9XANT</name>
<evidence type="ECO:0008006" key="2">
    <source>
        <dbReference type="Google" id="ProtNLM"/>
    </source>
</evidence>
<reference evidence="1" key="1">
    <citation type="submission" date="2020-07" db="EMBL/GenBank/DDBJ databases">
        <authorList>
            <person name="Pothier F. J."/>
        </authorList>
    </citation>
    <scope>NUCLEOTIDE SEQUENCE</scope>
    <source>
        <strain evidence="1">CFBP 8129</strain>
    </source>
</reference>
<organism evidence="1">
    <name type="scientific">Xanthomonas hortorum pv. gardneri</name>
    <dbReference type="NCBI Taxonomy" id="2754056"/>
    <lineage>
        <taxon>Bacteria</taxon>
        <taxon>Pseudomonadati</taxon>
        <taxon>Pseudomonadota</taxon>
        <taxon>Gammaproteobacteria</taxon>
        <taxon>Lysobacterales</taxon>
        <taxon>Lysobacteraceae</taxon>
        <taxon>Xanthomonas</taxon>
    </lineage>
</organism>
<sequence length="465" mass="51998">MFLPIALDRGHDDLAVGFADIAGAQFFRLDVRQQIRHRFLHHTCGFDHLRQEHFAGAEQVADHVHAVHQRAFDHIQRARGLLARLFGIGFHERIDAMHQRMRQTCAHRLLAPGQVFDLGGALAAFVALCNFQQAFGAVLAAVEDHILHTLAQLRVQLVVDRHAAGVDDAHVHAGLDRMEQEHRMDRLAHHFVAAERKRHIGNAAGNMAMRQRALDLPGGFDEVHRVVVVLLDTGGHGKDIRVEDDVFRRKSHLLGQHLVGARADLDLARTGVGLAHFIEGHHHCGGAIAQHLARLFDELCFAFLERDRIDHALALQALQAGFDHAPLGRIHHHWNTRDIWLGHDQVEKARHRFFGIDQALVHVDVEDLRAAGNLLACDFYRFFVALFLDQLAELRAAGDVGALADVDEQQIRGDDQRFQAGQAGIAELVVHARIRNGVAHAKARDTLAEKVSLVSLSLMRLARKR</sequence>
<accession>A0A6V7DU40</accession>
<dbReference type="EMBL" id="LR828253">
    <property type="protein sequence ID" value="CAD0340745.1"/>
    <property type="molecule type" value="Genomic_DNA"/>
</dbReference>
<proteinExistence type="predicted"/>
<dbReference type="AlphaFoldDB" id="A0A6V7DU40"/>
<protein>
    <recommendedName>
        <fullName evidence="2">NAD-specific glutamate dehydrogenase</fullName>
    </recommendedName>
</protein>
<dbReference type="EMBL" id="LR828253">
    <property type="protein sequence ID" value="CAD0340739.1"/>
    <property type="molecule type" value="Genomic_DNA"/>
</dbReference>
<gene>
    <name evidence="1" type="ORF">CFBP8129_27570</name>
</gene>
<evidence type="ECO:0000313" key="1">
    <source>
        <dbReference type="EMBL" id="CAD0340739.1"/>
    </source>
</evidence>